<dbReference type="InterPro" id="IPR020471">
    <property type="entry name" value="AKR"/>
</dbReference>
<evidence type="ECO:0000313" key="3">
    <source>
        <dbReference type="EMBL" id="SVC63869.1"/>
    </source>
</evidence>
<dbReference type="PANTHER" id="PTHR43364">
    <property type="entry name" value="NADH-SPECIFIC METHYLGLYOXAL REDUCTASE-RELATED"/>
    <property type="match status" value="1"/>
</dbReference>
<dbReference type="GO" id="GO:0005829">
    <property type="term" value="C:cytosol"/>
    <property type="evidence" value="ECO:0007669"/>
    <property type="project" value="TreeGrafter"/>
</dbReference>
<protein>
    <recommendedName>
        <fullName evidence="2">NADP-dependent oxidoreductase domain-containing protein</fullName>
    </recommendedName>
</protein>
<accession>A0A382NRR5</accession>
<keyword evidence="1" id="KW-0560">Oxidoreductase</keyword>
<dbReference type="InterPro" id="IPR036812">
    <property type="entry name" value="NAD(P)_OxRdtase_dom_sf"/>
</dbReference>
<dbReference type="EMBL" id="UINC01102332">
    <property type="protein sequence ID" value="SVC63869.1"/>
    <property type="molecule type" value="Genomic_DNA"/>
</dbReference>
<dbReference type="PRINTS" id="PR00069">
    <property type="entry name" value="ALDKETRDTASE"/>
</dbReference>
<dbReference type="AlphaFoldDB" id="A0A382NRR5"/>
<evidence type="ECO:0000259" key="2">
    <source>
        <dbReference type="Pfam" id="PF00248"/>
    </source>
</evidence>
<reference evidence="3" key="1">
    <citation type="submission" date="2018-05" db="EMBL/GenBank/DDBJ databases">
        <authorList>
            <person name="Lanie J.A."/>
            <person name="Ng W.-L."/>
            <person name="Kazmierczak K.M."/>
            <person name="Andrzejewski T.M."/>
            <person name="Davidsen T.M."/>
            <person name="Wayne K.J."/>
            <person name="Tettelin H."/>
            <person name="Glass J.I."/>
            <person name="Rusch D."/>
            <person name="Podicherti R."/>
            <person name="Tsui H.-C.T."/>
            <person name="Winkler M.E."/>
        </authorList>
    </citation>
    <scope>NUCLEOTIDE SEQUENCE</scope>
</reference>
<evidence type="ECO:0000256" key="1">
    <source>
        <dbReference type="ARBA" id="ARBA00023002"/>
    </source>
</evidence>
<dbReference type="Gene3D" id="3.20.20.100">
    <property type="entry name" value="NADP-dependent oxidoreductase domain"/>
    <property type="match status" value="1"/>
</dbReference>
<dbReference type="InterPro" id="IPR023210">
    <property type="entry name" value="NADP_OxRdtase_dom"/>
</dbReference>
<name>A0A382NRR5_9ZZZZ</name>
<proteinExistence type="predicted"/>
<feature type="non-terminal residue" evidence="3">
    <location>
        <position position="259"/>
    </location>
</feature>
<feature type="domain" description="NADP-dependent oxidoreductase" evidence="2">
    <location>
        <begin position="15"/>
        <end position="229"/>
    </location>
</feature>
<dbReference type="PANTHER" id="PTHR43364:SF4">
    <property type="entry name" value="NAD(P)-LINKED OXIDOREDUCTASE SUPERFAMILY PROTEIN"/>
    <property type="match status" value="1"/>
</dbReference>
<sequence length="259" mass="29887">MEYVKLGRTGERVSRISLGTWSYGGSNTLNEDNPIGWSGQDDKDSTKALIKAYESGINHWDTADVYGDGHSEKIIGSVWAELPRNEIFLATKVGWDMGSYNHWYHPKHMRANMDRSLKNLKTDNVDLMYLHHCNFGKNKEYFDSALEVVNRFKEEGKTKFIGLSDWSLKKIMEFIEPCNPDVIQPYRNVMDDTYSETGLKDFIDSNDLGVCFFSPIKHGFLTGKYSEPTVFEAGDFRTRIKDFVDQDIIDQMKLNKYKL</sequence>
<dbReference type="SUPFAM" id="SSF51430">
    <property type="entry name" value="NAD(P)-linked oxidoreductase"/>
    <property type="match status" value="1"/>
</dbReference>
<dbReference type="InterPro" id="IPR050523">
    <property type="entry name" value="AKR_Detox_Biosynth"/>
</dbReference>
<dbReference type="Pfam" id="PF00248">
    <property type="entry name" value="Aldo_ket_red"/>
    <property type="match status" value="1"/>
</dbReference>
<dbReference type="GO" id="GO:0016491">
    <property type="term" value="F:oxidoreductase activity"/>
    <property type="evidence" value="ECO:0007669"/>
    <property type="project" value="UniProtKB-KW"/>
</dbReference>
<organism evidence="3">
    <name type="scientific">marine metagenome</name>
    <dbReference type="NCBI Taxonomy" id="408172"/>
    <lineage>
        <taxon>unclassified sequences</taxon>
        <taxon>metagenomes</taxon>
        <taxon>ecological metagenomes</taxon>
    </lineage>
</organism>
<gene>
    <name evidence="3" type="ORF">METZ01_LOCUS316723</name>
</gene>